<evidence type="ECO:0000256" key="1">
    <source>
        <dbReference type="ARBA" id="ARBA00004496"/>
    </source>
</evidence>
<dbReference type="SUPFAM" id="SSF54211">
    <property type="entry name" value="Ribosomal protein S5 domain 2-like"/>
    <property type="match status" value="1"/>
</dbReference>
<gene>
    <name evidence="10" type="ORF">C5L36_0B06420</name>
    <name evidence="11" type="ORF">CAS74_003738</name>
</gene>
<evidence type="ECO:0000259" key="9">
    <source>
        <dbReference type="SMART" id="SM00387"/>
    </source>
</evidence>
<dbReference type="GO" id="GO:0016887">
    <property type="term" value="F:ATP hydrolysis activity"/>
    <property type="evidence" value="ECO:0007669"/>
    <property type="project" value="InterPro"/>
</dbReference>
<feature type="binding site" evidence="7">
    <location>
        <position position="99"/>
    </location>
    <ligand>
        <name>ATP</name>
        <dbReference type="ChEBI" id="CHEBI:30616"/>
    </ligand>
</feature>
<feature type="binding site" evidence="7">
    <location>
        <begin position="120"/>
        <end position="125"/>
    </location>
    <ligand>
        <name>ATP</name>
        <dbReference type="ChEBI" id="CHEBI:30616"/>
    </ligand>
</feature>
<keyword evidence="3" id="KW-0963">Cytoplasm</keyword>
<dbReference type="EMBL" id="CP028774">
    <property type="protein sequence ID" value="AWU75397.1"/>
    <property type="molecule type" value="Genomic_DNA"/>
</dbReference>
<evidence type="ECO:0000256" key="2">
    <source>
        <dbReference type="ARBA" id="ARBA00008239"/>
    </source>
</evidence>
<dbReference type="Gene3D" id="1.20.120.790">
    <property type="entry name" value="Heat shock protein 90, C-terminal domain"/>
    <property type="match status" value="1"/>
</dbReference>
<evidence type="ECO:0000313" key="11">
    <source>
        <dbReference type="EMBL" id="OUT21617.1"/>
    </source>
</evidence>
<keyword evidence="4 7" id="KW-0547">Nucleotide-binding</keyword>
<evidence type="ECO:0000313" key="12">
    <source>
        <dbReference type="Proteomes" id="UP000195871"/>
    </source>
</evidence>
<dbReference type="NCBIfam" id="NF003555">
    <property type="entry name" value="PRK05218.1"/>
    <property type="match status" value="1"/>
</dbReference>
<keyword evidence="5 7" id="KW-0067">ATP-binding</keyword>
<feature type="binding site" evidence="7">
    <location>
        <position position="85"/>
    </location>
    <ligand>
        <name>ATP</name>
        <dbReference type="ChEBI" id="CHEBI:30616"/>
    </ligand>
</feature>
<feature type="binding site" evidence="7">
    <location>
        <position position="93"/>
    </location>
    <ligand>
        <name>ATP</name>
        <dbReference type="ChEBI" id="CHEBI:30616"/>
    </ligand>
</feature>
<sequence>MSKSESYEFQAEISQLMSLFINTVYSNKEIFLRELISNASDSLDKIRYQSLSDEKVLESEPELFIRITPKPEEKVLEIRDSGIGMTKAELVKNLGTIAKSGTKSFMEALTAGADVSMIGQFGVGFYSVFLVADKVQVISKSNDDEQYVWESNAGGKFTVTLDETNERIGRGTIVRIFLKEDQLEYLEEKRIKEVVKKHSEFVAYPIQLVVTKEVEKKVEEEKKEEETSDDKEAKLEEVKDEDDKAEEKTVKELVTETEELNKTKPLWTRNPSEITQDEYNAFYKSISNDWEDPLAVKHFSVEGQLEFKAILFVPKRAPFDLFESKKKKSNIKLYVRRVFITDDAEELIPEWLSFVRGVVDSEDLPLNLSREMLQQNKILKVIRKNIVKKCIETFNEISEDKEQFDKFYQAFSKNIKLGIHEDAQNRGALAKLLRFYSTNSTEEMTSLSDYVTRMPEQQKNIYFITGESLKAVEKSPFLDALKAKGFEVLFLVDPIDEYAMTQLKEFEDKKLVDITKDFELEETEEEKKKREEEIKEFEPLTKALKDILGDQVEKVVVSHKLVDSPAAIRTAQFGWSANMERIMKAQALRDTSMSSYMSSKKIFEISPSSPIIKALKNKVEENGPDDRVVKNLTTLLYDTALLTSGFSLEEPTAFSKRVNSLIALGLNIEEEEEAAPEAATETKPVAEEEAESAMEEVD</sequence>
<dbReference type="EMBL" id="NHMM01000005">
    <property type="protein sequence ID" value="OUT21617.1"/>
    <property type="molecule type" value="Genomic_DNA"/>
</dbReference>
<evidence type="ECO:0000256" key="5">
    <source>
        <dbReference type="ARBA" id="ARBA00022840"/>
    </source>
</evidence>
<dbReference type="KEGG" id="pkz:C5L36_0B06420"/>
<dbReference type="STRING" id="4909.A0A1Z8JM06"/>
<dbReference type="GeneID" id="40383162"/>
<feature type="region of interest" description="Disordered" evidence="8">
    <location>
        <begin position="672"/>
        <end position="698"/>
    </location>
</feature>
<dbReference type="Gene3D" id="3.30.230.80">
    <property type="match status" value="1"/>
</dbReference>
<dbReference type="InterPro" id="IPR036890">
    <property type="entry name" value="HATPase_C_sf"/>
</dbReference>
<dbReference type="FunFam" id="1.20.120.790:FF:000001">
    <property type="entry name" value="Heat shock protein 90 alpha"/>
    <property type="match status" value="1"/>
</dbReference>
<feature type="binding site" evidence="7">
    <location>
        <begin position="100"/>
        <end position="101"/>
    </location>
    <ligand>
        <name>ATP</name>
        <dbReference type="ChEBI" id="CHEBI:30616"/>
    </ligand>
</feature>
<dbReference type="AlphaFoldDB" id="A0A1Z8JM06"/>
<dbReference type="PRINTS" id="PR00775">
    <property type="entry name" value="HEATSHOCK90"/>
</dbReference>
<dbReference type="InterPro" id="IPR020568">
    <property type="entry name" value="Ribosomal_Su5_D2-typ_SF"/>
</dbReference>
<dbReference type="InterPro" id="IPR001404">
    <property type="entry name" value="Hsp90_fam"/>
</dbReference>
<dbReference type="RefSeq" id="XP_029320874.1">
    <property type="nucleotide sequence ID" value="XM_029465015.1"/>
</dbReference>
<feature type="binding site" evidence="7">
    <location>
        <position position="38"/>
    </location>
    <ligand>
        <name>ATP</name>
        <dbReference type="ChEBI" id="CHEBI:30616"/>
    </ligand>
</feature>
<dbReference type="SUPFAM" id="SSF110942">
    <property type="entry name" value="HSP90 C-terminal domain"/>
    <property type="match status" value="1"/>
</dbReference>
<feature type="region of interest" description="Disordered" evidence="8">
    <location>
        <begin position="219"/>
        <end position="248"/>
    </location>
</feature>
<dbReference type="VEuPathDB" id="FungiDB:C5L36_0B06420"/>
<dbReference type="PANTHER" id="PTHR11528">
    <property type="entry name" value="HEAT SHOCK PROTEIN 90 FAMILY MEMBER"/>
    <property type="match status" value="1"/>
</dbReference>
<dbReference type="SMART" id="SM00387">
    <property type="entry name" value="HATPase_c"/>
    <property type="match status" value="1"/>
</dbReference>
<dbReference type="PROSITE" id="PS00298">
    <property type="entry name" value="HSP90"/>
    <property type="match status" value="1"/>
</dbReference>
<feature type="binding site" evidence="7">
    <location>
        <position position="34"/>
    </location>
    <ligand>
        <name>ATP</name>
        <dbReference type="ChEBI" id="CHEBI:30616"/>
    </ligand>
</feature>
<dbReference type="OrthoDB" id="28737at2759"/>
<evidence type="ECO:0000256" key="3">
    <source>
        <dbReference type="ARBA" id="ARBA00022490"/>
    </source>
</evidence>
<evidence type="ECO:0000313" key="10">
    <source>
        <dbReference type="EMBL" id="AWU75397.1"/>
    </source>
</evidence>
<dbReference type="FunFam" id="3.40.50.11260:FF:000001">
    <property type="entry name" value="Heat shock protein 90 alpha"/>
    <property type="match status" value="1"/>
</dbReference>
<dbReference type="GO" id="GO:0005737">
    <property type="term" value="C:cytoplasm"/>
    <property type="evidence" value="ECO:0007669"/>
    <property type="project" value="UniProtKB-SubCell"/>
</dbReference>
<dbReference type="GO" id="GO:0005524">
    <property type="term" value="F:ATP binding"/>
    <property type="evidence" value="ECO:0007669"/>
    <property type="project" value="UniProtKB-KW"/>
</dbReference>
<dbReference type="Pfam" id="PF00183">
    <property type="entry name" value="HSP90"/>
    <property type="match status" value="1"/>
</dbReference>
<dbReference type="Gene3D" id="3.30.565.10">
    <property type="entry name" value="Histidine kinase-like ATPase, C-terminal domain"/>
    <property type="match status" value="1"/>
</dbReference>
<dbReference type="GO" id="GO:0140662">
    <property type="term" value="F:ATP-dependent protein folding chaperone"/>
    <property type="evidence" value="ECO:0007669"/>
    <property type="project" value="InterPro"/>
</dbReference>
<dbReference type="FunFam" id="3.30.565.10:FF:000001">
    <property type="entry name" value="Heat shock protein HSP 90-alpha"/>
    <property type="match status" value="1"/>
</dbReference>
<dbReference type="CDD" id="cd16927">
    <property type="entry name" value="HATPase_Hsp90-like"/>
    <property type="match status" value="1"/>
</dbReference>
<feature type="binding site" evidence="7">
    <location>
        <position position="370"/>
    </location>
    <ligand>
        <name>ATP</name>
        <dbReference type="ChEBI" id="CHEBI:30616"/>
    </ligand>
</feature>
<feature type="compositionally biased region" description="Acidic residues" evidence="8">
    <location>
        <begin position="687"/>
        <end position="698"/>
    </location>
</feature>
<feature type="binding site" evidence="7">
    <location>
        <position position="80"/>
    </location>
    <ligand>
        <name>ATP</name>
        <dbReference type="ChEBI" id="CHEBI:30616"/>
    </ligand>
</feature>
<dbReference type="Proteomes" id="UP000195871">
    <property type="component" value="Unassembled WGS sequence"/>
</dbReference>
<comment type="similarity">
    <text evidence="2">Belongs to the heat shock protein 90 family.</text>
</comment>
<dbReference type="Proteomes" id="UP000249293">
    <property type="component" value="Chromosome 2"/>
</dbReference>
<dbReference type="PIRSF" id="PIRSF002583">
    <property type="entry name" value="Hsp90"/>
    <property type="match status" value="1"/>
</dbReference>
<dbReference type="InterPro" id="IPR037196">
    <property type="entry name" value="HSP90_C"/>
</dbReference>
<evidence type="ECO:0000313" key="13">
    <source>
        <dbReference type="Proteomes" id="UP000249293"/>
    </source>
</evidence>
<dbReference type="HAMAP" id="MF_00505">
    <property type="entry name" value="HSP90"/>
    <property type="match status" value="1"/>
</dbReference>
<dbReference type="GO" id="GO:0051082">
    <property type="term" value="F:unfolded protein binding"/>
    <property type="evidence" value="ECO:0007669"/>
    <property type="project" value="InterPro"/>
</dbReference>
<evidence type="ECO:0000256" key="8">
    <source>
        <dbReference type="SAM" id="MobiDB-lite"/>
    </source>
</evidence>
<feature type="binding site" evidence="7">
    <location>
        <position position="172"/>
    </location>
    <ligand>
        <name>ATP</name>
        <dbReference type="ChEBI" id="CHEBI:30616"/>
    </ligand>
</feature>
<keyword evidence="13" id="KW-1185">Reference proteome</keyword>
<reference evidence="11 12" key="1">
    <citation type="submission" date="2017-05" db="EMBL/GenBank/DDBJ databases">
        <title>The Genome Sequence of Candida krusei Ckrusei653.</title>
        <authorList>
            <person name="Cuomo C."/>
            <person name="Forche A."/>
            <person name="Young S."/>
            <person name="Abouelleil A."/>
            <person name="Cao P."/>
            <person name="Chapman S."/>
            <person name="Cusick C."/>
            <person name="Shea T."/>
            <person name="Nusbaum C."/>
            <person name="Birren B."/>
        </authorList>
    </citation>
    <scope>NUCLEOTIDE SEQUENCE [LARGE SCALE GENOMIC DNA]</scope>
    <source>
        <strain evidence="11 12">Ckrusei653</strain>
    </source>
</reference>
<protein>
    <submittedName>
        <fullName evidence="11">Hsp82-like protein</fullName>
    </submittedName>
</protein>
<evidence type="ECO:0000256" key="4">
    <source>
        <dbReference type="ARBA" id="ARBA00022741"/>
    </source>
</evidence>
<dbReference type="InterPro" id="IPR003594">
    <property type="entry name" value="HATPase_dom"/>
</dbReference>
<comment type="subcellular location">
    <subcellularLocation>
        <location evidence="1">Cytoplasm</location>
    </subcellularLocation>
</comment>
<dbReference type="InterPro" id="IPR019805">
    <property type="entry name" value="Heat_shock_protein_90_CS"/>
</dbReference>
<evidence type="ECO:0000256" key="7">
    <source>
        <dbReference type="PIRSR" id="PIRSR002583-1"/>
    </source>
</evidence>
<evidence type="ECO:0000256" key="6">
    <source>
        <dbReference type="ARBA" id="ARBA00023186"/>
    </source>
</evidence>
<keyword evidence="6" id="KW-0143">Chaperone</keyword>
<dbReference type="FunFam" id="3.30.230.80:FF:000001">
    <property type="entry name" value="Heat shock protein 90 alpha"/>
    <property type="match status" value="1"/>
</dbReference>
<feature type="domain" description="Histidine kinase/HSP90-like ATPase" evidence="9">
    <location>
        <begin position="27"/>
        <end position="165"/>
    </location>
</feature>
<dbReference type="SMR" id="A0A1Z8JM06"/>
<organism evidence="11 12">
    <name type="scientific">Pichia kudriavzevii</name>
    <name type="common">Yeast</name>
    <name type="synonym">Issatchenkia orientalis</name>
    <dbReference type="NCBI Taxonomy" id="4909"/>
    <lineage>
        <taxon>Eukaryota</taxon>
        <taxon>Fungi</taxon>
        <taxon>Dikarya</taxon>
        <taxon>Ascomycota</taxon>
        <taxon>Saccharomycotina</taxon>
        <taxon>Pichiomycetes</taxon>
        <taxon>Pichiales</taxon>
        <taxon>Pichiaceae</taxon>
        <taxon>Pichia</taxon>
    </lineage>
</organism>
<dbReference type="Pfam" id="PF02518">
    <property type="entry name" value="HATPase_c"/>
    <property type="match status" value="1"/>
</dbReference>
<dbReference type="InterPro" id="IPR020575">
    <property type="entry name" value="Hsp90_N"/>
</dbReference>
<dbReference type="SUPFAM" id="SSF55874">
    <property type="entry name" value="ATPase domain of HSP90 chaperone/DNA topoisomerase II/histidine kinase"/>
    <property type="match status" value="1"/>
</dbReference>
<proteinExistence type="inferred from homology"/>
<reference evidence="10 13" key="2">
    <citation type="submission" date="2018-06" db="EMBL/GenBank/DDBJ databases">
        <title>Population genomics shows no distinction between pathogenic Candida krusei and environmental Pichia kudriavzevii: One species, four names.</title>
        <authorList>
            <person name="Douglass A.P."/>
            <person name="Offei B."/>
            <person name="Braun-Galleani S."/>
            <person name="Coughlan A.Y."/>
            <person name="Martos A."/>
            <person name="Ortiz-Merino R.A."/>
            <person name="Byrne K.P."/>
            <person name="Wolfe K.H."/>
        </authorList>
    </citation>
    <scope>NUCLEOTIDE SEQUENCE [LARGE SCALE GENOMIC DNA]</scope>
    <source>
        <strain evidence="10 13">CBS573</strain>
    </source>
</reference>
<name>A0A1Z8JM06_PICKU</name>
<dbReference type="Gene3D" id="3.40.50.11260">
    <property type="match status" value="1"/>
</dbReference>
<accession>A0A1Z8JM06</accession>